<comment type="similarity">
    <text evidence="2">Belongs to the ERF4 family.</text>
</comment>
<comment type="subcellular location">
    <subcellularLocation>
        <location evidence="1">Endoplasmic reticulum membrane</location>
        <topology evidence="1">Peripheral membrane protein</topology>
    </subcellularLocation>
</comment>
<comment type="subunit">
    <text evidence="3">Interacts with ERF2.</text>
</comment>
<dbReference type="GO" id="GO:0002178">
    <property type="term" value="C:palmitoyltransferase complex"/>
    <property type="evidence" value="ECO:0007669"/>
    <property type="project" value="TreeGrafter"/>
</dbReference>
<evidence type="ECO:0000313" key="8">
    <source>
        <dbReference type="EMBL" id="EDW24498.1"/>
    </source>
</evidence>
<keyword evidence="6" id="KW-0472">Membrane</keyword>
<dbReference type="PANTHER" id="PTHR13254:SF0">
    <property type="entry name" value="GOLGIN SUBFAMILY A MEMBER 7_ERF4 DOMAIN-CONTAINING PROTEIN"/>
    <property type="match status" value="1"/>
</dbReference>
<dbReference type="InterPro" id="IPR051371">
    <property type="entry name" value="Ras_palmitoyltransferase"/>
</dbReference>
<accession>B4G4F0</accession>
<evidence type="ECO:0000256" key="3">
    <source>
        <dbReference type="ARBA" id="ARBA00011396"/>
    </source>
</evidence>
<name>B4G4F0_DROPE</name>
<evidence type="ECO:0000256" key="6">
    <source>
        <dbReference type="ARBA" id="ARBA00023136"/>
    </source>
</evidence>
<dbReference type="PANTHER" id="PTHR13254">
    <property type="entry name" value="GOLGI AUTOANTIGEN, GOLGIN SUBFAMILY A, 7"/>
    <property type="match status" value="1"/>
</dbReference>
<evidence type="ECO:0000259" key="7">
    <source>
        <dbReference type="Pfam" id="PF10256"/>
    </source>
</evidence>
<keyword evidence="5" id="KW-0256">Endoplasmic reticulum</keyword>
<protein>
    <recommendedName>
        <fullName evidence="4">Ras modification protein ERF4</fullName>
    </recommendedName>
</protein>
<dbReference type="InterPro" id="IPR019383">
    <property type="entry name" value="Golgin_A_7/ERF4"/>
</dbReference>
<dbReference type="KEGG" id="dpe:6587407"/>
<dbReference type="Proteomes" id="UP000008744">
    <property type="component" value="Unassembled WGS sequence"/>
</dbReference>
<evidence type="ECO:0000256" key="5">
    <source>
        <dbReference type="ARBA" id="ARBA00022824"/>
    </source>
</evidence>
<evidence type="ECO:0000313" key="9">
    <source>
        <dbReference type="Proteomes" id="UP000008744"/>
    </source>
</evidence>
<evidence type="ECO:0000256" key="2">
    <source>
        <dbReference type="ARBA" id="ARBA00007732"/>
    </source>
</evidence>
<sequence>MIAFNQMYRELQKELIQAVVINFRGTMSQGGGTPAGSNAAALQAAGGGVVFSKVFIQRDYSVGTSVKFHTRLPTELEGIIERHVFESTINRLNEFYAEAEEGSCGTYCEGCIGCITAYLIYMCSETHYEKTLRKISKFVASQNERIYHQKGTAAYRSHLPGSSRHRDYNIRSSWANVTSAFPFSQ</sequence>
<reference evidence="8 9" key="1">
    <citation type="journal article" date="2007" name="Nature">
        <title>Evolution of genes and genomes on the Drosophila phylogeny.</title>
        <authorList>
            <consortium name="Drosophila 12 Genomes Consortium"/>
            <person name="Clark A.G."/>
            <person name="Eisen M.B."/>
            <person name="Smith D.R."/>
            <person name="Bergman C.M."/>
            <person name="Oliver B."/>
            <person name="Markow T.A."/>
            <person name="Kaufman T.C."/>
            <person name="Kellis M."/>
            <person name="Gelbart W."/>
            <person name="Iyer V.N."/>
            <person name="Pollard D.A."/>
            <person name="Sackton T.B."/>
            <person name="Larracuente A.M."/>
            <person name="Singh N.D."/>
            <person name="Abad J.P."/>
            <person name="Abt D.N."/>
            <person name="Adryan B."/>
            <person name="Aguade M."/>
            <person name="Akashi H."/>
            <person name="Anderson W.W."/>
            <person name="Aquadro C.F."/>
            <person name="Ardell D.H."/>
            <person name="Arguello R."/>
            <person name="Artieri C.G."/>
            <person name="Barbash D.A."/>
            <person name="Barker D."/>
            <person name="Barsanti P."/>
            <person name="Batterham P."/>
            <person name="Batzoglou S."/>
            <person name="Begun D."/>
            <person name="Bhutkar A."/>
            <person name="Blanco E."/>
            <person name="Bosak S.A."/>
            <person name="Bradley R.K."/>
            <person name="Brand A.D."/>
            <person name="Brent M.R."/>
            <person name="Brooks A.N."/>
            <person name="Brown R.H."/>
            <person name="Butlin R.K."/>
            <person name="Caggese C."/>
            <person name="Calvi B.R."/>
            <person name="Bernardo de Carvalho A."/>
            <person name="Caspi A."/>
            <person name="Castrezana S."/>
            <person name="Celniker S.E."/>
            <person name="Chang J.L."/>
            <person name="Chapple C."/>
            <person name="Chatterji S."/>
            <person name="Chinwalla A."/>
            <person name="Civetta A."/>
            <person name="Clifton S.W."/>
            <person name="Comeron J.M."/>
            <person name="Costello J.C."/>
            <person name="Coyne J.A."/>
            <person name="Daub J."/>
            <person name="David R.G."/>
            <person name="Delcher A.L."/>
            <person name="Delehaunty K."/>
            <person name="Do C.B."/>
            <person name="Ebling H."/>
            <person name="Edwards K."/>
            <person name="Eickbush T."/>
            <person name="Evans J.D."/>
            <person name="Filipski A."/>
            <person name="Findeiss S."/>
            <person name="Freyhult E."/>
            <person name="Fulton L."/>
            <person name="Fulton R."/>
            <person name="Garcia A.C."/>
            <person name="Gardiner A."/>
            <person name="Garfield D.A."/>
            <person name="Garvin B.E."/>
            <person name="Gibson G."/>
            <person name="Gilbert D."/>
            <person name="Gnerre S."/>
            <person name="Godfrey J."/>
            <person name="Good R."/>
            <person name="Gotea V."/>
            <person name="Gravely B."/>
            <person name="Greenberg A.J."/>
            <person name="Griffiths-Jones S."/>
            <person name="Gross S."/>
            <person name="Guigo R."/>
            <person name="Gustafson E.A."/>
            <person name="Haerty W."/>
            <person name="Hahn M.W."/>
            <person name="Halligan D.L."/>
            <person name="Halpern A.L."/>
            <person name="Halter G.M."/>
            <person name="Han M.V."/>
            <person name="Heger A."/>
            <person name="Hillier L."/>
            <person name="Hinrichs A.S."/>
            <person name="Holmes I."/>
            <person name="Hoskins R.A."/>
            <person name="Hubisz M.J."/>
            <person name="Hultmark D."/>
            <person name="Huntley M.A."/>
            <person name="Jaffe D.B."/>
            <person name="Jagadeeshan S."/>
            <person name="Jeck W.R."/>
            <person name="Johnson J."/>
            <person name="Jones C.D."/>
            <person name="Jordan W.C."/>
            <person name="Karpen G.H."/>
            <person name="Kataoka E."/>
            <person name="Keightley P.D."/>
            <person name="Kheradpour P."/>
            <person name="Kirkness E.F."/>
            <person name="Koerich L.B."/>
            <person name="Kristiansen K."/>
            <person name="Kudrna D."/>
            <person name="Kulathinal R.J."/>
            <person name="Kumar S."/>
            <person name="Kwok R."/>
            <person name="Lander E."/>
            <person name="Langley C.H."/>
            <person name="Lapoint R."/>
            <person name="Lazzaro B.P."/>
            <person name="Lee S.J."/>
            <person name="Levesque L."/>
            <person name="Li R."/>
            <person name="Lin C.F."/>
            <person name="Lin M.F."/>
            <person name="Lindblad-Toh K."/>
            <person name="Llopart A."/>
            <person name="Long M."/>
            <person name="Low L."/>
            <person name="Lozovsky E."/>
            <person name="Lu J."/>
            <person name="Luo M."/>
            <person name="Machado C.A."/>
            <person name="Makalowski W."/>
            <person name="Marzo M."/>
            <person name="Matsuda M."/>
            <person name="Matzkin L."/>
            <person name="McAllister B."/>
            <person name="McBride C.S."/>
            <person name="McKernan B."/>
            <person name="McKernan K."/>
            <person name="Mendez-Lago M."/>
            <person name="Minx P."/>
            <person name="Mollenhauer M.U."/>
            <person name="Montooth K."/>
            <person name="Mount S.M."/>
            <person name="Mu X."/>
            <person name="Myers E."/>
            <person name="Negre B."/>
            <person name="Newfeld S."/>
            <person name="Nielsen R."/>
            <person name="Noor M.A."/>
            <person name="O'Grady P."/>
            <person name="Pachter L."/>
            <person name="Papaceit M."/>
            <person name="Parisi M.J."/>
            <person name="Parisi M."/>
            <person name="Parts L."/>
            <person name="Pedersen J.S."/>
            <person name="Pesole G."/>
            <person name="Phillippy A.M."/>
            <person name="Ponting C.P."/>
            <person name="Pop M."/>
            <person name="Porcelli D."/>
            <person name="Powell J.R."/>
            <person name="Prohaska S."/>
            <person name="Pruitt K."/>
            <person name="Puig M."/>
            <person name="Quesneville H."/>
            <person name="Ram K.R."/>
            <person name="Rand D."/>
            <person name="Rasmussen M.D."/>
            <person name="Reed L.K."/>
            <person name="Reenan R."/>
            <person name="Reily A."/>
            <person name="Remington K.A."/>
            <person name="Rieger T.T."/>
            <person name="Ritchie M.G."/>
            <person name="Robin C."/>
            <person name="Rogers Y.H."/>
            <person name="Rohde C."/>
            <person name="Rozas J."/>
            <person name="Rubenfield M.J."/>
            <person name="Ruiz A."/>
            <person name="Russo S."/>
            <person name="Salzberg S.L."/>
            <person name="Sanchez-Gracia A."/>
            <person name="Saranga D.J."/>
            <person name="Sato H."/>
            <person name="Schaeffer S.W."/>
            <person name="Schatz M.C."/>
            <person name="Schlenke T."/>
            <person name="Schwartz R."/>
            <person name="Segarra C."/>
            <person name="Singh R.S."/>
            <person name="Sirot L."/>
            <person name="Sirota M."/>
            <person name="Sisneros N.B."/>
            <person name="Smith C.D."/>
            <person name="Smith T.F."/>
            <person name="Spieth J."/>
            <person name="Stage D.E."/>
            <person name="Stark A."/>
            <person name="Stephan W."/>
            <person name="Strausberg R.L."/>
            <person name="Strempel S."/>
            <person name="Sturgill D."/>
            <person name="Sutton G."/>
            <person name="Sutton G.G."/>
            <person name="Tao W."/>
            <person name="Teichmann S."/>
            <person name="Tobari Y.N."/>
            <person name="Tomimura Y."/>
            <person name="Tsolas J.M."/>
            <person name="Valente V.L."/>
            <person name="Venter E."/>
            <person name="Venter J.C."/>
            <person name="Vicario S."/>
            <person name="Vieira F.G."/>
            <person name="Vilella A.J."/>
            <person name="Villasante A."/>
            <person name="Walenz B."/>
            <person name="Wang J."/>
            <person name="Wasserman M."/>
            <person name="Watts T."/>
            <person name="Wilson D."/>
            <person name="Wilson R.K."/>
            <person name="Wing R.A."/>
            <person name="Wolfner M.F."/>
            <person name="Wong A."/>
            <person name="Wong G.K."/>
            <person name="Wu C.I."/>
            <person name="Wu G."/>
            <person name="Yamamoto D."/>
            <person name="Yang H.P."/>
            <person name="Yang S.P."/>
            <person name="Yorke J.A."/>
            <person name="Yoshida K."/>
            <person name="Zdobnov E."/>
            <person name="Zhang P."/>
            <person name="Zhang Y."/>
            <person name="Zimin A.V."/>
            <person name="Baldwin J."/>
            <person name="Abdouelleil A."/>
            <person name="Abdulkadir J."/>
            <person name="Abebe A."/>
            <person name="Abera B."/>
            <person name="Abreu J."/>
            <person name="Acer S.C."/>
            <person name="Aftuck L."/>
            <person name="Alexander A."/>
            <person name="An P."/>
            <person name="Anderson E."/>
            <person name="Anderson S."/>
            <person name="Arachi H."/>
            <person name="Azer M."/>
            <person name="Bachantsang P."/>
            <person name="Barry A."/>
            <person name="Bayul T."/>
            <person name="Berlin A."/>
            <person name="Bessette D."/>
            <person name="Bloom T."/>
            <person name="Blye J."/>
            <person name="Boguslavskiy L."/>
            <person name="Bonnet C."/>
            <person name="Boukhgalter B."/>
            <person name="Bourzgui I."/>
            <person name="Brown A."/>
            <person name="Cahill P."/>
            <person name="Channer S."/>
            <person name="Cheshatsang Y."/>
            <person name="Chuda L."/>
            <person name="Citroen M."/>
            <person name="Collymore A."/>
            <person name="Cooke P."/>
            <person name="Costello M."/>
            <person name="D'Aco K."/>
            <person name="Daza R."/>
            <person name="De Haan G."/>
            <person name="DeGray S."/>
            <person name="DeMaso C."/>
            <person name="Dhargay N."/>
            <person name="Dooley K."/>
            <person name="Dooley E."/>
            <person name="Doricent M."/>
            <person name="Dorje P."/>
            <person name="Dorjee K."/>
            <person name="Dupes A."/>
            <person name="Elong R."/>
            <person name="Falk J."/>
            <person name="Farina A."/>
            <person name="Faro S."/>
            <person name="Ferguson D."/>
            <person name="Fisher S."/>
            <person name="Foley C.D."/>
            <person name="Franke A."/>
            <person name="Friedrich D."/>
            <person name="Gadbois L."/>
            <person name="Gearin G."/>
            <person name="Gearin C.R."/>
            <person name="Giannoukos G."/>
            <person name="Goode T."/>
            <person name="Graham J."/>
            <person name="Grandbois E."/>
            <person name="Grewal S."/>
            <person name="Gyaltsen K."/>
            <person name="Hafez N."/>
            <person name="Hagos B."/>
            <person name="Hall J."/>
            <person name="Henson C."/>
            <person name="Hollinger A."/>
            <person name="Honan T."/>
            <person name="Huard M.D."/>
            <person name="Hughes L."/>
            <person name="Hurhula B."/>
            <person name="Husby M.E."/>
            <person name="Kamat A."/>
            <person name="Kanga B."/>
            <person name="Kashin S."/>
            <person name="Khazanovich D."/>
            <person name="Kisner P."/>
            <person name="Lance K."/>
            <person name="Lara M."/>
            <person name="Lee W."/>
            <person name="Lennon N."/>
            <person name="Letendre F."/>
            <person name="LeVine R."/>
            <person name="Lipovsky A."/>
            <person name="Liu X."/>
            <person name="Liu J."/>
            <person name="Liu S."/>
            <person name="Lokyitsang T."/>
            <person name="Lokyitsang Y."/>
            <person name="Lubonja R."/>
            <person name="Lui A."/>
            <person name="MacDonald P."/>
            <person name="Magnisalis V."/>
            <person name="Maru K."/>
            <person name="Matthews C."/>
            <person name="McCusker W."/>
            <person name="McDonough S."/>
            <person name="Mehta T."/>
            <person name="Meldrim J."/>
            <person name="Meneus L."/>
            <person name="Mihai O."/>
            <person name="Mihalev A."/>
            <person name="Mihova T."/>
            <person name="Mittelman R."/>
            <person name="Mlenga V."/>
            <person name="Montmayeur A."/>
            <person name="Mulrain L."/>
            <person name="Navidi A."/>
            <person name="Naylor J."/>
            <person name="Negash T."/>
            <person name="Nguyen T."/>
            <person name="Nguyen N."/>
            <person name="Nicol R."/>
            <person name="Norbu C."/>
            <person name="Norbu N."/>
            <person name="Novod N."/>
            <person name="O'Neill B."/>
            <person name="Osman S."/>
            <person name="Markiewicz E."/>
            <person name="Oyono O.L."/>
            <person name="Patti C."/>
            <person name="Phunkhang P."/>
            <person name="Pierre F."/>
            <person name="Priest M."/>
            <person name="Raghuraman S."/>
            <person name="Rege F."/>
            <person name="Reyes R."/>
            <person name="Rise C."/>
            <person name="Rogov P."/>
            <person name="Ross K."/>
            <person name="Ryan E."/>
            <person name="Settipalli S."/>
            <person name="Shea T."/>
            <person name="Sherpa N."/>
            <person name="Shi L."/>
            <person name="Shih D."/>
            <person name="Sparrow T."/>
            <person name="Spaulding J."/>
            <person name="Stalker J."/>
            <person name="Stange-Thomann N."/>
            <person name="Stavropoulos S."/>
            <person name="Stone C."/>
            <person name="Strader C."/>
            <person name="Tesfaye S."/>
            <person name="Thomson T."/>
            <person name="Thoulutsang Y."/>
            <person name="Thoulutsang D."/>
            <person name="Topham K."/>
            <person name="Topping I."/>
            <person name="Tsamla T."/>
            <person name="Vassiliev H."/>
            <person name="Vo A."/>
            <person name="Wangchuk T."/>
            <person name="Wangdi T."/>
            <person name="Weiand M."/>
            <person name="Wilkinson J."/>
            <person name="Wilson A."/>
            <person name="Yadav S."/>
            <person name="Young G."/>
            <person name="Yu Q."/>
            <person name="Zembek L."/>
            <person name="Zhong D."/>
            <person name="Zimmer A."/>
            <person name="Zwirko Z."/>
            <person name="Jaffe D.B."/>
            <person name="Alvarez P."/>
            <person name="Brockman W."/>
            <person name="Butler J."/>
            <person name="Chin C."/>
            <person name="Gnerre S."/>
            <person name="Grabherr M."/>
            <person name="Kleber M."/>
            <person name="Mauceli E."/>
            <person name="MacCallum I."/>
        </authorList>
    </citation>
    <scope>NUCLEOTIDE SEQUENCE [LARGE SCALE GENOMIC DNA]</scope>
    <source>
        <strain evidence="9">MSH-3 / Tucson 14011-0111.49</strain>
    </source>
</reference>
<dbReference type="EMBL" id="CH479179">
    <property type="protein sequence ID" value="EDW24498.1"/>
    <property type="molecule type" value="Genomic_DNA"/>
</dbReference>
<evidence type="ECO:0000256" key="1">
    <source>
        <dbReference type="ARBA" id="ARBA00004406"/>
    </source>
</evidence>
<gene>
    <name evidence="8" type="primary">Dper\GL23365</name>
    <name evidence="8" type="ORF">Dper_GL23365</name>
</gene>
<keyword evidence="9" id="KW-1185">Reference proteome</keyword>
<evidence type="ECO:0000256" key="4">
    <source>
        <dbReference type="ARBA" id="ARBA00018463"/>
    </source>
</evidence>
<dbReference type="STRING" id="7234.B4G4F0"/>
<proteinExistence type="inferred from homology"/>
<dbReference type="OrthoDB" id="2190159at2759"/>
<organism evidence="9">
    <name type="scientific">Drosophila persimilis</name>
    <name type="common">Fruit fly</name>
    <dbReference type="NCBI Taxonomy" id="7234"/>
    <lineage>
        <taxon>Eukaryota</taxon>
        <taxon>Metazoa</taxon>
        <taxon>Ecdysozoa</taxon>
        <taxon>Arthropoda</taxon>
        <taxon>Hexapoda</taxon>
        <taxon>Insecta</taxon>
        <taxon>Pterygota</taxon>
        <taxon>Neoptera</taxon>
        <taxon>Endopterygota</taxon>
        <taxon>Diptera</taxon>
        <taxon>Brachycera</taxon>
        <taxon>Muscomorpha</taxon>
        <taxon>Ephydroidea</taxon>
        <taxon>Drosophilidae</taxon>
        <taxon>Drosophila</taxon>
        <taxon>Sophophora</taxon>
    </lineage>
</organism>
<dbReference type="Pfam" id="PF10256">
    <property type="entry name" value="Erf4"/>
    <property type="match status" value="1"/>
</dbReference>
<dbReference type="GO" id="GO:0006612">
    <property type="term" value="P:protein targeting to membrane"/>
    <property type="evidence" value="ECO:0007669"/>
    <property type="project" value="TreeGrafter"/>
</dbReference>
<dbReference type="GO" id="GO:0005789">
    <property type="term" value="C:endoplasmic reticulum membrane"/>
    <property type="evidence" value="ECO:0007669"/>
    <property type="project" value="UniProtKB-SubCell"/>
</dbReference>
<dbReference type="PhylomeDB" id="B4G4F0"/>
<dbReference type="AlphaFoldDB" id="B4G4F0"/>
<dbReference type="eggNOG" id="KOG4069">
    <property type="taxonomic scope" value="Eukaryota"/>
</dbReference>
<feature type="domain" description="Golgin subfamily A member 7/ERF4" evidence="7">
    <location>
        <begin position="54"/>
        <end position="152"/>
    </location>
</feature>
<dbReference type="HOGENOM" id="CLU_130071_0_0_1"/>